<dbReference type="Proteomes" id="UP001108029">
    <property type="component" value="Unassembled WGS sequence"/>
</dbReference>
<accession>A0A9Q3VPP3</accession>
<dbReference type="PANTHER" id="PTHR42305">
    <property type="entry name" value="MEMBRANE PROTEIN RV1733C-RELATED"/>
    <property type="match status" value="1"/>
</dbReference>
<sequence length="195" mass="20853">MRRVRRAKVLGWRWRSNPLRRRSDVVEAWIVLAAWTAATAGAVAAGMVGAQAAQRVVNEDRAGRRPVPAVVVKTVAGSGRDVVTGVRFDRVLATVRWSDGKGTVRTGTVDVKPTAKPGSGVQAWTDGRGHLVSAPVNAGEAATRVVLAGGGVGLATGLTVLGGGRLVRLRVQRRATERWGAEWERVEREWGHRTG</sequence>
<dbReference type="RefSeq" id="WP_232648909.1">
    <property type="nucleotide sequence ID" value="NZ_JAJSBI010000006.1"/>
</dbReference>
<dbReference type="EMBL" id="JAJSBI010000006">
    <property type="protein sequence ID" value="MCD9874775.1"/>
    <property type="molecule type" value="Genomic_DNA"/>
</dbReference>
<gene>
    <name evidence="1" type="ORF">LJ657_14000</name>
</gene>
<name>A0A9Q3VPP3_9ACTN</name>
<comment type="caution">
    <text evidence="1">The sequence shown here is derived from an EMBL/GenBank/DDBJ whole genome shotgun (WGS) entry which is preliminary data.</text>
</comment>
<reference evidence="1" key="1">
    <citation type="submission" date="2021-12" db="EMBL/GenBank/DDBJ databases">
        <authorList>
            <person name="Lee J.-H."/>
            <person name="Kim S.-B."/>
        </authorList>
    </citation>
    <scope>NUCLEOTIDE SEQUENCE</scope>
    <source>
        <strain evidence="1">NR30</strain>
    </source>
</reference>
<dbReference type="InterPro" id="IPR039708">
    <property type="entry name" value="MT1774/Rv1733c-like"/>
</dbReference>
<dbReference type="PANTHER" id="PTHR42305:SF1">
    <property type="entry name" value="MEMBRANE PROTEIN RV1733C-RELATED"/>
    <property type="match status" value="1"/>
</dbReference>
<proteinExistence type="predicted"/>
<keyword evidence="2" id="KW-1185">Reference proteome</keyword>
<evidence type="ECO:0008006" key="3">
    <source>
        <dbReference type="Google" id="ProtNLM"/>
    </source>
</evidence>
<dbReference type="AlphaFoldDB" id="A0A9Q3VPP3"/>
<evidence type="ECO:0000313" key="2">
    <source>
        <dbReference type="Proteomes" id="UP001108029"/>
    </source>
</evidence>
<protein>
    <recommendedName>
        <fullName evidence="3">Integral membrane protein</fullName>
    </recommendedName>
</protein>
<organism evidence="1 2">
    <name type="scientific">Streptomyces guryensis</name>
    <dbReference type="NCBI Taxonomy" id="2886947"/>
    <lineage>
        <taxon>Bacteria</taxon>
        <taxon>Bacillati</taxon>
        <taxon>Actinomycetota</taxon>
        <taxon>Actinomycetes</taxon>
        <taxon>Kitasatosporales</taxon>
        <taxon>Streptomycetaceae</taxon>
        <taxon>Streptomyces</taxon>
    </lineage>
</organism>
<evidence type="ECO:0000313" key="1">
    <source>
        <dbReference type="EMBL" id="MCD9874775.1"/>
    </source>
</evidence>